<dbReference type="SMART" id="SM00450">
    <property type="entry name" value="RHOD"/>
    <property type="match status" value="1"/>
</dbReference>
<dbReference type="InterPro" id="IPR036873">
    <property type="entry name" value="Rhodanese-like_dom_sf"/>
</dbReference>
<dbReference type="EMBL" id="AAOW01000002">
    <property type="protein sequence ID" value="EAR62711.1"/>
    <property type="molecule type" value="Genomic_DNA"/>
</dbReference>
<dbReference type="RefSeq" id="WP_007021729.1">
    <property type="nucleotide sequence ID" value="NZ_CH724126.1"/>
</dbReference>
<dbReference type="Proteomes" id="UP000002171">
    <property type="component" value="Unassembled WGS sequence"/>
</dbReference>
<accession>A0A7U8GTR1</accession>
<proteinExistence type="predicted"/>
<dbReference type="PANTHER" id="PTHR44086">
    <property type="entry name" value="THIOSULFATE SULFURTRANSFERASE RDL2, MITOCHONDRIAL-RELATED"/>
    <property type="match status" value="1"/>
</dbReference>
<name>A0A7U8GTR1_NEPCE</name>
<evidence type="ECO:0000313" key="2">
    <source>
        <dbReference type="EMBL" id="EAR62711.1"/>
    </source>
</evidence>
<dbReference type="Pfam" id="PF00581">
    <property type="entry name" value="Rhodanese"/>
    <property type="match status" value="1"/>
</dbReference>
<comment type="caution">
    <text evidence="2">The sequence shown here is derived from an EMBL/GenBank/DDBJ whole genome shotgun (WGS) entry which is preliminary data.</text>
</comment>
<dbReference type="PANTHER" id="PTHR44086:SF13">
    <property type="entry name" value="THIOSULFATE SULFURTRANSFERASE PSPE"/>
    <property type="match status" value="1"/>
</dbReference>
<dbReference type="AlphaFoldDB" id="A0A7U8GTR1"/>
<dbReference type="GO" id="GO:0004792">
    <property type="term" value="F:thiosulfate-cyanide sulfurtransferase activity"/>
    <property type="evidence" value="ECO:0007669"/>
    <property type="project" value="TreeGrafter"/>
</dbReference>
<organism evidence="2 3">
    <name type="scientific">Neptuniibacter caesariensis</name>
    <dbReference type="NCBI Taxonomy" id="207954"/>
    <lineage>
        <taxon>Bacteria</taxon>
        <taxon>Pseudomonadati</taxon>
        <taxon>Pseudomonadota</taxon>
        <taxon>Gammaproteobacteria</taxon>
        <taxon>Oceanospirillales</taxon>
        <taxon>Oceanospirillaceae</taxon>
        <taxon>Neptuniibacter</taxon>
    </lineage>
</organism>
<evidence type="ECO:0000313" key="3">
    <source>
        <dbReference type="Proteomes" id="UP000002171"/>
    </source>
</evidence>
<keyword evidence="3" id="KW-1185">Reference proteome</keyword>
<dbReference type="InterPro" id="IPR001763">
    <property type="entry name" value="Rhodanese-like_dom"/>
</dbReference>
<dbReference type="OrthoDB" id="9791096at2"/>
<dbReference type="PROSITE" id="PS50206">
    <property type="entry name" value="RHODANESE_3"/>
    <property type="match status" value="1"/>
</dbReference>
<dbReference type="Gene3D" id="3.40.250.10">
    <property type="entry name" value="Rhodanese-like domain"/>
    <property type="match status" value="1"/>
</dbReference>
<reference evidence="2 3" key="1">
    <citation type="submission" date="2006-02" db="EMBL/GenBank/DDBJ databases">
        <authorList>
            <person name="Pinhassi J."/>
            <person name="Pedros-Alio C."/>
            <person name="Ferriera S."/>
            <person name="Johnson J."/>
            <person name="Kravitz S."/>
            <person name="Halpern A."/>
            <person name="Remington K."/>
            <person name="Beeson K."/>
            <person name="Tran B."/>
            <person name="Rogers Y.-H."/>
            <person name="Friedman R."/>
            <person name="Venter J.C."/>
        </authorList>
    </citation>
    <scope>NUCLEOTIDE SEQUENCE [LARGE SCALE GENOMIC DNA]</scope>
    <source>
        <strain evidence="2 3">MED92</strain>
    </source>
</reference>
<gene>
    <name evidence="2" type="ORF">MED92_06318</name>
</gene>
<sequence>MTNRISKGIYQLVEEANKIVEEISVQQAKALLGQEGIQFIDIRDIRELQRDGQIPGAYHCPRGMLEFWVDPESPYAKTIFQKDLTFVLYCAGGLRSALAGRAIVEMGLEKVKHVHGGFGAWRDAEGAIVEYRSRG</sequence>
<feature type="domain" description="Rhodanese" evidence="1">
    <location>
        <begin position="33"/>
        <end position="130"/>
    </location>
</feature>
<protein>
    <submittedName>
        <fullName evidence="2">Rhodanese domain protein</fullName>
    </submittedName>
</protein>
<evidence type="ECO:0000259" key="1">
    <source>
        <dbReference type="PROSITE" id="PS50206"/>
    </source>
</evidence>
<dbReference type="SUPFAM" id="SSF52821">
    <property type="entry name" value="Rhodanese/Cell cycle control phosphatase"/>
    <property type="match status" value="1"/>
</dbReference>
<dbReference type="CDD" id="cd01447">
    <property type="entry name" value="Polysulfide_ST"/>
    <property type="match status" value="1"/>
</dbReference>